<dbReference type="Proteomes" id="UP000887116">
    <property type="component" value="Unassembled WGS sequence"/>
</dbReference>
<dbReference type="InterPro" id="IPR029672">
    <property type="entry name" value="FAM199X_fam"/>
</dbReference>
<dbReference type="EMBL" id="BMAO01038417">
    <property type="protein sequence ID" value="GFR24817.1"/>
    <property type="molecule type" value="Genomic_DNA"/>
</dbReference>
<evidence type="ECO:0000256" key="2">
    <source>
        <dbReference type="SAM" id="MobiDB-lite"/>
    </source>
</evidence>
<sequence>MQSMPSWSYLHTPIHLIMPFIRPDNMLSVINHPLMLVLARHIFLCVAIIKDINSFWPGCSTLNDVSSCSSDHDGLVFEELEFFNISDSFVSEILDNNVTTEWFNEEESLEKEKPVCVSSFNPETSVKGNAIDYLLSTKLWSHMLPNEQLNTLHALSEVTVHMSKREQMEVIKIIDPTAVIAPDDKEFALDSSNLNDVKLQKVKDFIIKQKRLVEKSSKSLNSSSSLSSKKTNNSSKLVSRKNASYTKTKRKSQKEQQKQNMSFPAEEKRIKLKRQKQIRKEQKSGFFVYEKRVVIDSVLEDEDINILE</sequence>
<evidence type="ECO:0000313" key="3">
    <source>
        <dbReference type="EMBL" id="GFR24817.1"/>
    </source>
</evidence>
<name>A0A8X6LY05_TRICU</name>
<proteinExistence type="inferred from homology"/>
<dbReference type="Pfam" id="PF15814">
    <property type="entry name" value="FAM199X"/>
    <property type="match status" value="1"/>
</dbReference>
<organism evidence="3 4">
    <name type="scientific">Trichonephila clavata</name>
    <name type="common">Joro spider</name>
    <name type="synonym">Nephila clavata</name>
    <dbReference type="NCBI Taxonomy" id="2740835"/>
    <lineage>
        <taxon>Eukaryota</taxon>
        <taxon>Metazoa</taxon>
        <taxon>Ecdysozoa</taxon>
        <taxon>Arthropoda</taxon>
        <taxon>Chelicerata</taxon>
        <taxon>Arachnida</taxon>
        <taxon>Araneae</taxon>
        <taxon>Araneomorphae</taxon>
        <taxon>Entelegynae</taxon>
        <taxon>Araneoidea</taxon>
        <taxon>Nephilidae</taxon>
        <taxon>Trichonephila</taxon>
    </lineage>
</organism>
<dbReference type="AlphaFoldDB" id="A0A8X6LY05"/>
<keyword evidence="4" id="KW-1185">Reference proteome</keyword>
<dbReference type="PANTHER" id="PTHR32003">
    <property type="entry name" value="PROTEIN FAM199X"/>
    <property type="match status" value="1"/>
</dbReference>
<evidence type="ECO:0000313" key="4">
    <source>
        <dbReference type="Proteomes" id="UP000887116"/>
    </source>
</evidence>
<dbReference type="OrthoDB" id="6365484at2759"/>
<feature type="region of interest" description="Disordered" evidence="2">
    <location>
        <begin position="218"/>
        <end position="276"/>
    </location>
</feature>
<evidence type="ECO:0000256" key="1">
    <source>
        <dbReference type="ARBA" id="ARBA00009319"/>
    </source>
</evidence>
<reference evidence="3" key="1">
    <citation type="submission" date="2020-07" db="EMBL/GenBank/DDBJ databases">
        <title>Multicomponent nature underlies the extraordinary mechanical properties of spider dragline silk.</title>
        <authorList>
            <person name="Kono N."/>
            <person name="Nakamura H."/>
            <person name="Mori M."/>
            <person name="Yoshida Y."/>
            <person name="Ohtoshi R."/>
            <person name="Malay A.D."/>
            <person name="Moran D.A.P."/>
            <person name="Tomita M."/>
            <person name="Numata K."/>
            <person name="Arakawa K."/>
        </authorList>
    </citation>
    <scope>NUCLEOTIDE SEQUENCE</scope>
</reference>
<comment type="similarity">
    <text evidence="1">Belongs to the FAM199 family.</text>
</comment>
<gene>
    <name evidence="3" type="primary">NCL1_51475</name>
    <name evidence="3" type="ORF">TNCT_590071</name>
</gene>
<protein>
    <submittedName>
        <fullName evidence="3">Uncharacterized protein</fullName>
    </submittedName>
</protein>
<accession>A0A8X6LY05</accession>
<feature type="compositionally biased region" description="Low complexity" evidence="2">
    <location>
        <begin position="218"/>
        <end position="237"/>
    </location>
</feature>
<dbReference type="PANTHER" id="PTHR32003:SF1">
    <property type="entry name" value="PROTEIN FAM199X"/>
    <property type="match status" value="1"/>
</dbReference>
<comment type="caution">
    <text evidence="3">The sequence shown here is derived from an EMBL/GenBank/DDBJ whole genome shotgun (WGS) entry which is preliminary data.</text>
</comment>